<dbReference type="AlphaFoldDB" id="Q4A8D2"/>
<dbReference type="Proteomes" id="UP000000553">
    <property type="component" value="Chromosome"/>
</dbReference>
<feature type="transmembrane region" description="Helical" evidence="7">
    <location>
        <begin position="290"/>
        <end position="308"/>
    </location>
</feature>
<dbReference type="InterPro" id="IPR001851">
    <property type="entry name" value="ABC_transp_permease"/>
</dbReference>
<sequence>MVKVCSRLKKEHHFEFVDSLDFFSREAKIAEIRSYYKKRIEFNQEKLDTAIYAWHDDFFNLKVSTDDRKDFIEKKAQKQIRLAQKALENLENQYLNLALDQASFESQKIHLQKQIDQQIKEIKTKAEAKKRKADEFLEKQRVKYEKEIAKKEALHKNFMDYIHQDSKNQINKISKQFQQIVETDPSFFSSRQEKLAQDLRVLNRHTKAKLETLESDFSLRKIGKNTFLDQKKNIELSYLKEVKMLQKQAQMVHPKMRMATKIWNFLKFREQDRFINNVERAKKSLNNTKLLILFLIIAFITGALNVNFFSSYNWFVAILKNNIFIGFIALGQTLVILTGGIDLSVGSLIGFGATIYLLLTVKLGLHFVAVLFILIIILAAIGILNGILISKFKIPPFIVTLAGLLSLRGAIAILLKGTPITNAQDPIFNFFNYNLGSNFSVLVLVFIITVAVLIFFIKFSKFGRYVYAVGDNPVAATFSGIKNNKILILVYMFSGIFAILGALSISSGTTSVSPNTGYGFELDTVTAVVLGGTALTGGKGGVGKTIIGWFAMALLLNTFSFFQLDSNFRLVAKGIIIVLAILFDQKYHINERLSKLYYKVLVKI</sequence>
<evidence type="ECO:0000256" key="2">
    <source>
        <dbReference type="ARBA" id="ARBA00022475"/>
    </source>
</evidence>
<feature type="coiled-coil region" evidence="6">
    <location>
        <begin position="73"/>
        <end position="154"/>
    </location>
</feature>
<organism evidence="8 9">
    <name type="scientific">Mesomycoplasma hyopneumoniae (strain 7448)</name>
    <name type="common">Mycoplasma hyopneumoniae</name>
    <dbReference type="NCBI Taxonomy" id="262722"/>
    <lineage>
        <taxon>Bacteria</taxon>
        <taxon>Bacillati</taxon>
        <taxon>Mycoplasmatota</taxon>
        <taxon>Mycoplasmoidales</taxon>
        <taxon>Metamycoplasmataceae</taxon>
        <taxon>Mesomycoplasma</taxon>
    </lineage>
</organism>
<dbReference type="PANTHER" id="PTHR32196:SF63">
    <property type="entry name" value="INNER MEMBRANE ABC TRANSPORTER PERMEASE PROTEIN YJFF"/>
    <property type="match status" value="1"/>
</dbReference>
<evidence type="ECO:0000256" key="6">
    <source>
        <dbReference type="SAM" id="Coils"/>
    </source>
</evidence>
<keyword evidence="3 7" id="KW-0812">Transmembrane</keyword>
<dbReference type="PANTHER" id="PTHR32196">
    <property type="entry name" value="ABC TRANSPORTER PERMEASE PROTEIN YPHD-RELATED-RELATED"/>
    <property type="match status" value="1"/>
</dbReference>
<dbReference type="KEGG" id="mhp:MHP7448_0233"/>
<evidence type="ECO:0000313" key="8">
    <source>
        <dbReference type="EMBL" id="AAZ53607.2"/>
    </source>
</evidence>
<keyword evidence="2" id="KW-1003">Cell membrane</keyword>
<dbReference type="HOGENOM" id="CLU_451867_0_0_14"/>
<feature type="transmembrane region" description="Helical" evidence="7">
    <location>
        <begin position="435"/>
        <end position="457"/>
    </location>
</feature>
<evidence type="ECO:0000313" key="9">
    <source>
        <dbReference type="Proteomes" id="UP000000553"/>
    </source>
</evidence>
<proteinExistence type="predicted"/>
<name>Q4A8D2_MESH7</name>
<comment type="subcellular location">
    <subcellularLocation>
        <location evidence="1">Cell membrane</location>
        <topology evidence="1">Multi-pass membrane protein</topology>
    </subcellularLocation>
</comment>
<evidence type="ECO:0000256" key="1">
    <source>
        <dbReference type="ARBA" id="ARBA00004651"/>
    </source>
</evidence>
<accession>Q4A8D2</accession>
<dbReference type="RefSeq" id="WP_228366129.1">
    <property type="nucleotide sequence ID" value="NC_007332.1"/>
</dbReference>
<reference evidence="8 9" key="1">
    <citation type="journal article" date="2005" name="J. Bacteriol.">
        <title>Swine and poultry pathogens: the complete genome sequences of two strains of Mycoplasma hyopneumoniae and a strain of Mycoplasma synoviae.</title>
        <authorList>
            <person name="Vasconcelos A.T."/>
            <person name="Ferreira H.B."/>
            <person name="Bizarro C.V."/>
            <person name="Bonatto S.L."/>
            <person name="Carvalho M.O."/>
            <person name="Pinto P.M."/>
            <person name="Almeida D.F."/>
            <person name="Almeida L.G."/>
            <person name="Almeida R."/>
            <person name="Alves-Filho L."/>
            <person name="Assuncao E.N."/>
            <person name="Azevedo V.A."/>
            <person name="Bogo M.R."/>
            <person name="Brigido M.M."/>
            <person name="Brocchi M."/>
            <person name="Burity H.A."/>
            <person name="Camargo A.A."/>
            <person name="Camargo S.S."/>
            <person name="Carepo M.S."/>
            <person name="Carraro D.M."/>
            <person name="de Mattos Cascardo J.C."/>
            <person name="Castro L.A."/>
            <person name="Cavalcanti G."/>
            <person name="Chemale G."/>
            <person name="Collevatti R.G."/>
            <person name="Cunha C.W."/>
            <person name="Dallagiovanna B."/>
            <person name="Dambros B.P."/>
            <person name="Dellagostin O.A."/>
            <person name="Falcao C."/>
            <person name="Fantinatti-Garboggini F."/>
            <person name="Felipe M.S."/>
            <person name="Fiorentin L."/>
            <person name="Franco G.R."/>
            <person name="Freitas N.S."/>
            <person name="Frias D."/>
            <person name="Grangeiro T.B."/>
            <person name="Grisard E.C."/>
            <person name="Guimaraes C.T."/>
            <person name="Hungria M."/>
            <person name="Jardim S.N."/>
            <person name="Krieger M.A."/>
            <person name="Laurino J.P."/>
            <person name="Lima L.F."/>
            <person name="Lopes M.I."/>
            <person name="Loreto E.L."/>
            <person name="Madeira H.M."/>
            <person name="Manfio G.P."/>
            <person name="Maranhao A.Q."/>
            <person name="Martinkovics C.T."/>
            <person name="Medeiros S.R."/>
            <person name="Moreira M.A."/>
            <person name="Neiva M."/>
            <person name="Ramalho-Neto C.E."/>
            <person name="Nicolas M.F."/>
            <person name="Oliveira S.C."/>
            <person name="Paixao R.F."/>
            <person name="Pedrosa F.O."/>
            <person name="Pena S.D."/>
            <person name="Pereira M."/>
            <person name="Pereira-Ferrari L."/>
            <person name="Piffer I."/>
            <person name="Pinto L.S."/>
            <person name="Potrich D.P."/>
            <person name="Salim A.C."/>
            <person name="Santos F.R."/>
            <person name="Schmitt R."/>
            <person name="Schneider M.P."/>
            <person name="Schrank A."/>
            <person name="Schrank I.S."/>
            <person name="Schuck A.F."/>
            <person name="Seuanez H.N."/>
            <person name="Silva D.W."/>
            <person name="Silva R."/>
            <person name="Silva S.C."/>
            <person name="Soares C.M."/>
            <person name="Souza K.R."/>
            <person name="Souza R.C."/>
            <person name="Staats C.C."/>
            <person name="Steffens M.B."/>
            <person name="Teixeira S.M."/>
            <person name="Urmenyi T.P."/>
            <person name="Vainstein M.H."/>
            <person name="Zuccherato L.W."/>
            <person name="Simpson A.J."/>
            <person name="Zaha A."/>
        </authorList>
    </citation>
    <scope>NUCLEOTIDE SEQUENCE [LARGE SCALE GENOMIC DNA]</scope>
    <source>
        <strain evidence="8 9">7448</strain>
    </source>
</reference>
<evidence type="ECO:0000256" key="7">
    <source>
        <dbReference type="SAM" id="Phobius"/>
    </source>
</evidence>
<feature type="transmembrane region" description="Helical" evidence="7">
    <location>
        <begin position="367"/>
        <end position="389"/>
    </location>
</feature>
<feature type="transmembrane region" description="Helical" evidence="7">
    <location>
        <begin position="396"/>
        <end position="415"/>
    </location>
</feature>
<feature type="transmembrane region" description="Helical" evidence="7">
    <location>
        <begin position="486"/>
        <end position="505"/>
    </location>
</feature>
<evidence type="ECO:0000256" key="4">
    <source>
        <dbReference type="ARBA" id="ARBA00022989"/>
    </source>
</evidence>
<dbReference type="Pfam" id="PF02653">
    <property type="entry name" value="BPD_transp_2"/>
    <property type="match status" value="1"/>
</dbReference>
<dbReference type="GO" id="GO:0022857">
    <property type="term" value="F:transmembrane transporter activity"/>
    <property type="evidence" value="ECO:0007669"/>
    <property type="project" value="InterPro"/>
</dbReference>
<keyword evidence="4 7" id="KW-1133">Transmembrane helix</keyword>
<evidence type="ECO:0000256" key="5">
    <source>
        <dbReference type="ARBA" id="ARBA00023136"/>
    </source>
</evidence>
<dbReference type="GO" id="GO:0005886">
    <property type="term" value="C:plasma membrane"/>
    <property type="evidence" value="ECO:0007669"/>
    <property type="project" value="UniProtKB-SubCell"/>
</dbReference>
<keyword evidence="5 7" id="KW-0472">Membrane</keyword>
<protein>
    <submittedName>
        <fullName evidence="8">Ribose ABC transporter</fullName>
    </submittedName>
</protein>
<dbReference type="CDD" id="cd06579">
    <property type="entry name" value="TM_PBP1_transp_AraH_like"/>
    <property type="match status" value="1"/>
</dbReference>
<feature type="transmembrane region" description="Helical" evidence="7">
    <location>
        <begin position="343"/>
        <end position="361"/>
    </location>
</feature>
<keyword evidence="6" id="KW-0175">Coiled coil</keyword>
<dbReference type="EMBL" id="AE017244">
    <property type="protein sequence ID" value="AAZ53607.2"/>
    <property type="molecule type" value="Genomic_DNA"/>
</dbReference>
<gene>
    <name evidence="8" type="ordered locus">MHP7448_0233</name>
</gene>
<feature type="transmembrane region" description="Helical" evidence="7">
    <location>
        <begin position="314"/>
        <end position="336"/>
    </location>
</feature>
<evidence type="ECO:0000256" key="3">
    <source>
        <dbReference type="ARBA" id="ARBA00022692"/>
    </source>
</evidence>
<feature type="transmembrane region" description="Helical" evidence="7">
    <location>
        <begin position="547"/>
        <end position="564"/>
    </location>
</feature>